<sequence>MMTHSSQPKRTVVYKNVQVRDYTEDPLDDVCSYGNRNSIPKNEADTTELNRKIEEDLTYEEYKENILPLKVKTLGNILYATATELGATATELGTKILKTVEKKKNPYLQEFNREQETFVKNIEKDRVPRVVPP</sequence>
<dbReference type="EMBL" id="JASPKY010000596">
    <property type="protein sequence ID" value="KAK9688307.1"/>
    <property type="molecule type" value="Genomic_DNA"/>
</dbReference>
<accession>A0AAW1IFD0</accession>
<protein>
    <submittedName>
        <fullName evidence="1">Uncharacterized protein</fullName>
    </submittedName>
</protein>
<reference evidence="1 2" key="1">
    <citation type="journal article" date="2024" name="BMC Genomics">
        <title>De novo assembly and annotation of Popillia japonica's genome with initial clues to its potential as an invasive pest.</title>
        <authorList>
            <person name="Cucini C."/>
            <person name="Boschi S."/>
            <person name="Funari R."/>
            <person name="Cardaioli E."/>
            <person name="Iannotti N."/>
            <person name="Marturano G."/>
            <person name="Paoli F."/>
            <person name="Bruttini M."/>
            <person name="Carapelli A."/>
            <person name="Frati F."/>
            <person name="Nardi F."/>
        </authorList>
    </citation>
    <scope>NUCLEOTIDE SEQUENCE [LARGE SCALE GENOMIC DNA]</scope>
    <source>
        <strain evidence="1">DMR45628</strain>
    </source>
</reference>
<evidence type="ECO:0000313" key="1">
    <source>
        <dbReference type="EMBL" id="KAK9688307.1"/>
    </source>
</evidence>
<dbReference type="Proteomes" id="UP001458880">
    <property type="component" value="Unassembled WGS sequence"/>
</dbReference>
<keyword evidence="2" id="KW-1185">Reference proteome</keyword>
<name>A0AAW1IFD0_POPJA</name>
<organism evidence="1 2">
    <name type="scientific">Popillia japonica</name>
    <name type="common">Japanese beetle</name>
    <dbReference type="NCBI Taxonomy" id="7064"/>
    <lineage>
        <taxon>Eukaryota</taxon>
        <taxon>Metazoa</taxon>
        <taxon>Ecdysozoa</taxon>
        <taxon>Arthropoda</taxon>
        <taxon>Hexapoda</taxon>
        <taxon>Insecta</taxon>
        <taxon>Pterygota</taxon>
        <taxon>Neoptera</taxon>
        <taxon>Endopterygota</taxon>
        <taxon>Coleoptera</taxon>
        <taxon>Polyphaga</taxon>
        <taxon>Scarabaeiformia</taxon>
        <taxon>Scarabaeidae</taxon>
        <taxon>Rutelinae</taxon>
        <taxon>Popillia</taxon>
    </lineage>
</organism>
<comment type="caution">
    <text evidence="1">The sequence shown here is derived from an EMBL/GenBank/DDBJ whole genome shotgun (WGS) entry which is preliminary data.</text>
</comment>
<proteinExistence type="predicted"/>
<dbReference type="AlphaFoldDB" id="A0AAW1IFD0"/>
<evidence type="ECO:0000313" key="2">
    <source>
        <dbReference type="Proteomes" id="UP001458880"/>
    </source>
</evidence>
<gene>
    <name evidence="1" type="ORF">QE152_g35648</name>
</gene>